<gene>
    <name evidence="1" type="ORF">RhiirA4_302676</name>
</gene>
<proteinExistence type="predicted"/>
<protein>
    <submittedName>
        <fullName evidence="1">Uncharacterized protein</fullName>
    </submittedName>
</protein>
<organism evidence="1 2">
    <name type="scientific">Rhizophagus irregularis</name>
    <dbReference type="NCBI Taxonomy" id="588596"/>
    <lineage>
        <taxon>Eukaryota</taxon>
        <taxon>Fungi</taxon>
        <taxon>Fungi incertae sedis</taxon>
        <taxon>Mucoromycota</taxon>
        <taxon>Glomeromycotina</taxon>
        <taxon>Glomeromycetes</taxon>
        <taxon>Glomerales</taxon>
        <taxon>Glomeraceae</taxon>
        <taxon>Rhizophagus</taxon>
    </lineage>
</organism>
<comment type="caution">
    <text evidence="1">The sequence shown here is derived from an EMBL/GenBank/DDBJ whole genome shotgun (WGS) entry which is preliminary data.</text>
</comment>
<evidence type="ECO:0000313" key="2">
    <source>
        <dbReference type="Proteomes" id="UP000234323"/>
    </source>
</evidence>
<feature type="non-terminal residue" evidence="1">
    <location>
        <position position="1"/>
    </location>
</feature>
<sequence length="144" mass="16510">LYDSNWWRNVEQNIPIGAHALPIILYADATLCDHLGKTSRHPIFMTLRNIPLARRNKIDAKILLGYIPNLESYNVSEKQSAKFHIAIRKLFHRALATVLKPLRILSNTGIHLYVNGSIRWFYPLLALIISNWPEACIMCNVYGS</sequence>
<accession>A0A2I1GMW1</accession>
<name>A0A2I1GMW1_9GLOM</name>
<dbReference type="InterPro" id="IPR041078">
    <property type="entry name" value="Plavaka"/>
</dbReference>
<keyword evidence="2" id="KW-1185">Reference proteome</keyword>
<dbReference type="VEuPathDB" id="FungiDB:RhiirA1_328300"/>
<feature type="non-terminal residue" evidence="1">
    <location>
        <position position="144"/>
    </location>
</feature>
<dbReference type="AlphaFoldDB" id="A0A2I1GMW1"/>
<dbReference type="Pfam" id="PF18759">
    <property type="entry name" value="Plavaka"/>
    <property type="match status" value="1"/>
</dbReference>
<evidence type="ECO:0000313" key="1">
    <source>
        <dbReference type="EMBL" id="PKY47971.1"/>
    </source>
</evidence>
<dbReference type="EMBL" id="LLXI01000591">
    <property type="protein sequence ID" value="PKY47971.1"/>
    <property type="molecule type" value="Genomic_DNA"/>
</dbReference>
<reference evidence="1 2" key="1">
    <citation type="submission" date="2015-10" db="EMBL/GenBank/DDBJ databases">
        <title>Genome analyses suggest a sexual origin of heterokaryosis in a supposedly ancient asexual fungus.</title>
        <authorList>
            <person name="Ropars J."/>
            <person name="Sedzielewska K."/>
            <person name="Noel J."/>
            <person name="Charron P."/>
            <person name="Farinelli L."/>
            <person name="Marton T."/>
            <person name="Kruger M."/>
            <person name="Pelin A."/>
            <person name="Brachmann A."/>
            <person name="Corradi N."/>
        </authorList>
    </citation>
    <scope>NUCLEOTIDE SEQUENCE [LARGE SCALE GENOMIC DNA]</scope>
    <source>
        <strain evidence="1 2">A4</strain>
    </source>
</reference>
<dbReference type="VEuPathDB" id="FungiDB:FUN_004071"/>
<dbReference type="Proteomes" id="UP000234323">
    <property type="component" value="Unassembled WGS sequence"/>
</dbReference>
<dbReference type="VEuPathDB" id="FungiDB:RhiirFUN_006216"/>